<name>A0A8S0ZGW4_ARCPL</name>
<accession>A0A8S0ZGW4</accession>
<feature type="region of interest" description="Disordered" evidence="1">
    <location>
        <begin position="35"/>
        <end position="105"/>
    </location>
</feature>
<evidence type="ECO:0000313" key="3">
    <source>
        <dbReference type="Proteomes" id="UP000494106"/>
    </source>
</evidence>
<gene>
    <name evidence="2" type="ORF">APLA_LOCUS4591</name>
</gene>
<feature type="compositionally biased region" description="Low complexity" evidence="1">
    <location>
        <begin position="59"/>
        <end position="74"/>
    </location>
</feature>
<evidence type="ECO:0000313" key="2">
    <source>
        <dbReference type="EMBL" id="CAB3231730.1"/>
    </source>
</evidence>
<dbReference type="EMBL" id="CADEBC010000473">
    <property type="protein sequence ID" value="CAB3231730.1"/>
    <property type="molecule type" value="Genomic_DNA"/>
</dbReference>
<reference evidence="2 3" key="1">
    <citation type="submission" date="2020-04" db="EMBL/GenBank/DDBJ databases">
        <authorList>
            <person name="Wallbank WR R."/>
            <person name="Pardo Diaz C."/>
            <person name="Kozak K."/>
            <person name="Martin S."/>
            <person name="Jiggins C."/>
            <person name="Moest M."/>
            <person name="Warren A I."/>
            <person name="Byers J.R.P. K."/>
            <person name="Montejo-Kovacevich G."/>
            <person name="Yen C E."/>
        </authorList>
    </citation>
    <scope>NUCLEOTIDE SEQUENCE [LARGE SCALE GENOMIC DNA]</scope>
</reference>
<dbReference type="Proteomes" id="UP000494106">
    <property type="component" value="Unassembled WGS sequence"/>
</dbReference>
<comment type="caution">
    <text evidence="2">The sequence shown here is derived from an EMBL/GenBank/DDBJ whole genome shotgun (WGS) entry which is preliminary data.</text>
</comment>
<feature type="compositionally biased region" description="Acidic residues" evidence="1">
    <location>
        <begin position="75"/>
        <end position="86"/>
    </location>
</feature>
<evidence type="ECO:0000256" key="1">
    <source>
        <dbReference type="SAM" id="MobiDB-lite"/>
    </source>
</evidence>
<proteinExistence type="predicted"/>
<protein>
    <submittedName>
        <fullName evidence="2">Uncharacterized protein</fullName>
    </submittedName>
</protein>
<dbReference type="AlphaFoldDB" id="A0A8S0ZGW4"/>
<dbReference type="OrthoDB" id="6776127at2759"/>
<keyword evidence="3" id="KW-1185">Reference proteome</keyword>
<sequence length="280" mass="31152">MVVFNKVTLLPVIMVLPRVSRGKTIVALINNHNNSSNEQVTSDEASNERAKQTTQEMRSLSNESSSSTSSSSDSDSSDDTFIEDSDDSVKDPIYIPPIQQNSADPKKDMCDVCAIFKNSDNKENLKDEYNKHLKEKELCRAEKAKDKEDENIVTAVYDLQAVFQCPKGDVSVFYYKWHTQNEGDAAHSLIERQIKKLLKAGPLYSPEAFIGAVKTARKKPAPFHVNEMCTEDFVDWKDACTQMGLNLTKDEEGNSPAVLSVADFSLHLPINGPLDSISVL</sequence>
<feature type="compositionally biased region" description="Polar residues" evidence="1">
    <location>
        <begin position="35"/>
        <end position="44"/>
    </location>
</feature>
<organism evidence="2 3">
    <name type="scientific">Arctia plantaginis</name>
    <name type="common">Wood tiger moth</name>
    <name type="synonym">Phalaena plantaginis</name>
    <dbReference type="NCBI Taxonomy" id="874455"/>
    <lineage>
        <taxon>Eukaryota</taxon>
        <taxon>Metazoa</taxon>
        <taxon>Ecdysozoa</taxon>
        <taxon>Arthropoda</taxon>
        <taxon>Hexapoda</taxon>
        <taxon>Insecta</taxon>
        <taxon>Pterygota</taxon>
        <taxon>Neoptera</taxon>
        <taxon>Endopterygota</taxon>
        <taxon>Lepidoptera</taxon>
        <taxon>Glossata</taxon>
        <taxon>Ditrysia</taxon>
        <taxon>Noctuoidea</taxon>
        <taxon>Erebidae</taxon>
        <taxon>Arctiinae</taxon>
        <taxon>Arctia</taxon>
    </lineage>
</organism>